<evidence type="ECO:0000313" key="1">
    <source>
        <dbReference type="EMBL" id="KAK4731456.1"/>
    </source>
</evidence>
<sequence length="105" mass="11950">MAQATRGVEAHVNPNVSTMASRLRDFVRMNPPAFIGSKVGEDHQEFLDEVYKIVNAMGVTSREKAKLASYQLKDVAQIWFTQWKANRPLEAGPIEWEEFKGSIPW</sequence>
<evidence type="ECO:0000313" key="2">
    <source>
        <dbReference type="Proteomes" id="UP001311915"/>
    </source>
</evidence>
<name>A0AAV9M0F0_9SOLN</name>
<protein>
    <recommendedName>
        <fullName evidence="3">Gag-pol polyprotein</fullName>
    </recommendedName>
</protein>
<dbReference type="Proteomes" id="UP001311915">
    <property type="component" value="Unassembled WGS sequence"/>
</dbReference>
<comment type="caution">
    <text evidence="1">The sequence shown here is derived from an EMBL/GenBank/DDBJ whole genome shotgun (WGS) entry which is preliminary data.</text>
</comment>
<dbReference type="EMBL" id="JAWPEI010000003">
    <property type="protein sequence ID" value="KAK4731456.1"/>
    <property type="molecule type" value="Genomic_DNA"/>
</dbReference>
<reference evidence="1 2" key="1">
    <citation type="submission" date="2023-10" db="EMBL/GenBank/DDBJ databases">
        <title>Genome-Wide Identification Analysis in wild type Solanum Pinnatisectum Reveals Some Genes Defensing Phytophthora Infestans.</title>
        <authorList>
            <person name="Sun C."/>
        </authorList>
    </citation>
    <scope>NUCLEOTIDE SEQUENCE [LARGE SCALE GENOMIC DNA]</scope>
    <source>
        <strain evidence="1">LQN</strain>
        <tissue evidence="1">Leaf</tissue>
    </source>
</reference>
<keyword evidence="2" id="KW-1185">Reference proteome</keyword>
<accession>A0AAV9M0F0</accession>
<organism evidence="1 2">
    <name type="scientific">Solanum pinnatisectum</name>
    <name type="common">tansyleaf nightshade</name>
    <dbReference type="NCBI Taxonomy" id="50273"/>
    <lineage>
        <taxon>Eukaryota</taxon>
        <taxon>Viridiplantae</taxon>
        <taxon>Streptophyta</taxon>
        <taxon>Embryophyta</taxon>
        <taxon>Tracheophyta</taxon>
        <taxon>Spermatophyta</taxon>
        <taxon>Magnoliopsida</taxon>
        <taxon>eudicotyledons</taxon>
        <taxon>Gunneridae</taxon>
        <taxon>Pentapetalae</taxon>
        <taxon>asterids</taxon>
        <taxon>lamiids</taxon>
        <taxon>Solanales</taxon>
        <taxon>Solanaceae</taxon>
        <taxon>Solanoideae</taxon>
        <taxon>Solaneae</taxon>
        <taxon>Solanum</taxon>
    </lineage>
</organism>
<gene>
    <name evidence="1" type="ORF">R3W88_024444</name>
</gene>
<dbReference type="AlphaFoldDB" id="A0AAV9M0F0"/>
<evidence type="ECO:0008006" key="3">
    <source>
        <dbReference type="Google" id="ProtNLM"/>
    </source>
</evidence>
<proteinExistence type="predicted"/>